<feature type="compositionally biased region" description="Basic and acidic residues" evidence="1">
    <location>
        <begin position="35"/>
        <end position="45"/>
    </location>
</feature>
<accession>A0A4P9TIG7</accession>
<gene>
    <name evidence="2" type="ORF">FGF80_10430</name>
</gene>
<evidence type="ECO:0000256" key="1">
    <source>
        <dbReference type="SAM" id="MobiDB-lite"/>
    </source>
</evidence>
<proteinExistence type="predicted"/>
<keyword evidence="3" id="KW-1185">Reference proteome</keyword>
<dbReference type="RefSeq" id="WP_138653854.1">
    <property type="nucleotide sequence ID" value="NZ_CP040637.1"/>
</dbReference>
<evidence type="ECO:0000313" key="3">
    <source>
        <dbReference type="Proteomes" id="UP000307562"/>
    </source>
</evidence>
<dbReference type="EMBL" id="CP040637">
    <property type="protein sequence ID" value="QCW03630.1"/>
    <property type="molecule type" value="Genomic_DNA"/>
</dbReference>
<protein>
    <submittedName>
        <fullName evidence="2">DUF4157 domain-containing protein</fullName>
    </submittedName>
</protein>
<name>A0A4P9TIG7_9EURY</name>
<evidence type="ECO:0000313" key="2">
    <source>
        <dbReference type="EMBL" id="QCW03630.1"/>
    </source>
</evidence>
<dbReference type="AlphaFoldDB" id="A0A4P9TIG7"/>
<organism evidence="2 3">
    <name type="scientific">Natrinema pallidum</name>
    <dbReference type="NCBI Taxonomy" id="69527"/>
    <lineage>
        <taxon>Archaea</taxon>
        <taxon>Methanobacteriati</taxon>
        <taxon>Methanobacteriota</taxon>
        <taxon>Stenosarchaea group</taxon>
        <taxon>Halobacteria</taxon>
        <taxon>Halobacteriales</taxon>
        <taxon>Natrialbaceae</taxon>
        <taxon>Natrinema</taxon>
    </lineage>
</organism>
<dbReference type="KEGG" id="npl:FGF80_10430"/>
<dbReference type="GeneID" id="96156405"/>
<feature type="region of interest" description="Disordered" evidence="1">
    <location>
        <begin position="1"/>
        <end position="47"/>
    </location>
</feature>
<sequence length="272" mass="29724">MLAHELAHVKQKHGGAPLSMMPQRDADLEIDPDPGLERAADEAAKEALSGEEPLTVNRLGTDVHVQRLPKGKMFDALALFEGQDDAGEFRETQNERQYAFLLDEIATYAEANSRLAEVDSMREFQELVTDIDVEETDLSEKGTEYVDKELPSKSEITQAKENIEKSLQDSLDQIALTDDQRDRIKSGLSSGLWTDVGASTGATVLAALLTSSTIGGAVASIGFGTVYAYADNNWDGLSGDLDEQAQQLMEIIKEDIWQAEEGDSTGDAKSRR</sequence>
<reference evidence="3" key="1">
    <citation type="submission" date="2019-05" db="EMBL/GenBank/DDBJ databases">
        <title>Complete Genome Sequence and Methylation Pattern of the Halophilic Archaeon Natrinema pallidum BOL6-1.</title>
        <authorList>
            <person name="DasSarma P."/>
            <person name="DasSarma B.P."/>
            <person name="DasSarma S.L."/>
            <person name="Martinez F.L."/>
            <person name="Guzman D."/>
            <person name="Roberts R.J."/>
            <person name="DasSarma S."/>
        </authorList>
    </citation>
    <scope>NUCLEOTIDE SEQUENCE [LARGE SCALE GENOMIC DNA]</scope>
    <source>
        <strain evidence="3">BOL6-1</strain>
    </source>
</reference>
<dbReference type="Proteomes" id="UP000307562">
    <property type="component" value="Chromosome"/>
</dbReference>